<keyword evidence="3" id="KW-1185">Reference proteome</keyword>
<reference evidence="3" key="1">
    <citation type="journal article" date="2017" name="Med. Chem. Commun.">
        <title>Nonomuraea sp. ATCC 55076 harbours the largest actinomycete chromosome to date and the kistamicin biosynthetic gene cluster.</title>
        <authorList>
            <person name="Nazari B."/>
            <person name="Forneris C.C."/>
            <person name="Gibson M.I."/>
            <person name="Moon K."/>
            <person name="Schramma K.R."/>
            <person name="Seyedsayamdost M.R."/>
        </authorList>
    </citation>
    <scope>NUCLEOTIDE SEQUENCE [LARGE SCALE GENOMIC DNA]</scope>
    <source>
        <strain evidence="3">ATCC 55076</strain>
    </source>
</reference>
<dbReference type="SUPFAM" id="SSF51197">
    <property type="entry name" value="Clavaminate synthase-like"/>
    <property type="match status" value="1"/>
</dbReference>
<dbReference type="EMBL" id="CP017717">
    <property type="protein sequence ID" value="AQZ63331.1"/>
    <property type="molecule type" value="Genomic_DNA"/>
</dbReference>
<dbReference type="AlphaFoldDB" id="A0A1U9ZZF3"/>
<evidence type="ECO:0000313" key="2">
    <source>
        <dbReference type="EMBL" id="AQZ63331.1"/>
    </source>
</evidence>
<accession>A0A1U9ZZF3</accession>
<evidence type="ECO:0000256" key="1">
    <source>
        <dbReference type="SAM" id="MobiDB-lite"/>
    </source>
</evidence>
<dbReference type="Proteomes" id="UP000190797">
    <property type="component" value="Chromosome"/>
</dbReference>
<name>A0A1U9ZZF3_9ACTN</name>
<dbReference type="OrthoDB" id="9796766at2"/>
<proteinExistence type="predicted"/>
<feature type="compositionally biased region" description="Low complexity" evidence="1">
    <location>
        <begin position="31"/>
        <end position="42"/>
    </location>
</feature>
<dbReference type="KEGG" id="noa:BKM31_19335"/>
<sequence length="291" mass="31062">MTGDERITTAGYERVTAGERRTSAGGGRPDGAPAKGASARGASAGGASAGGASARGALSALHRDGYLVLHDVLDPGDRRRMRAELTPLLGPGGRDPFRSRHIRRVYGVLHNTRAADPLIDHPRVLALLDRLLLPNYLLSQLEVVEVGRGAPARPPGYDDQPYPLPRPRPALSVAALWTLDAGTVLTVWPGSHRWPAGDPAAPGVPLAPPPGSCVILLGTLWHARPPQPATSLTVTAHYCEPWLRTREAFALSPGRHVARQLSSRARRMLGYSIHPPDLGLVDGVHPHRLFS</sequence>
<evidence type="ECO:0008006" key="4">
    <source>
        <dbReference type="Google" id="ProtNLM"/>
    </source>
</evidence>
<dbReference type="Pfam" id="PF05721">
    <property type="entry name" value="PhyH"/>
    <property type="match status" value="1"/>
</dbReference>
<gene>
    <name evidence="2" type="ORF">BKM31_19335</name>
</gene>
<organism evidence="2 3">
    <name type="scientific">[Actinomadura] parvosata subsp. kistnae</name>
    <dbReference type="NCBI Taxonomy" id="1909395"/>
    <lineage>
        <taxon>Bacteria</taxon>
        <taxon>Bacillati</taxon>
        <taxon>Actinomycetota</taxon>
        <taxon>Actinomycetes</taxon>
        <taxon>Streptosporangiales</taxon>
        <taxon>Streptosporangiaceae</taxon>
        <taxon>Nonomuraea</taxon>
    </lineage>
</organism>
<dbReference type="STRING" id="1909395.BKM31_19335"/>
<feature type="region of interest" description="Disordered" evidence="1">
    <location>
        <begin position="1"/>
        <end position="52"/>
    </location>
</feature>
<evidence type="ECO:0000313" key="3">
    <source>
        <dbReference type="Proteomes" id="UP000190797"/>
    </source>
</evidence>
<protein>
    <recommendedName>
        <fullName evidence="4">Phytanoyl-CoA dioxygenase</fullName>
    </recommendedName>
</protein>
<dbReference type="Gene3D" id="2.60.120.620">
    <property type="entry name" value="q2cbj1_9rhob like domain"/>
    <property type="match status" value="1"/>
</dbReference>
<dbReference type="RefSeq" id="WP_080039504.1">
    <property type="nucleotide sequence ID" value="NZ_CP017717.1"/>
</dbReference>
<dbReference type="InterPro" id="IPR008775">
    <property type="entry name" value="Phytyl_CoA_dOase-like"/>
</dbReference>
<dbReference type="GO" id="GO:0016706">
    <property type="term" value="F:2-oxoglutarate-dependent dioxygenase activity"/>
    <property type="evidence" value="ECO:0007669"/>
    <property type="project" value="UniProtKB-ARBA"/>
</dbReference>